<organism evidence="3">
    <name type="scientific">Glycine max</name>
    <name type="common">Soybean</name>
    <name type="synonym">Glycine hispida</name>
    <dbReference type="NCBI Taxonomy" id="3847"/>
    <lineage>
        <taxon>Eukaryota</taxon>
        <taxon>Viridiplantae</taxon>
        <taxon>Streptophyta</taxon>
        <taxon>Embryophyta</taxon>
        <taxon>Tracheophyta</taxon>
        <taxon>Spermatophyta</taxon>
        <taxon>Magnoliopsida</taxon>
        <taxon>eudicotyledons</taxon>
        <taxon>Gunneridae</taxon>
        <taxon>Pentapetalae</taxon>
        <taxon>rosids</taxon>
        <taxon>fabids</taxon>
        <taxon>Fabales</taxon>
        <taxon>Fabaceae</taxon>
        <taxon>Papilionoideae</taxon>
        <taxon>50 kb inversion clade</taxon>
        <taxon>NPAAA clade</taxon>
        <taxon>indigoferoid/millettioid clade</taxon>
        <taxon>Phaseoleae</taxon>
        <taxon>Glycine</taxon>
        <taxon>Glycine subgen. Soja</taxon>
    </lineage>
</organism>
<dbReference type="Gramene" id="KRH48864">
    <property type="protein sequence ID" value="KRH48864"/>
    <property type="gene ID" value="GLYMA_07G117900"/>
</dbReference>
<feature type="domain" description="AB hydrolase-1" evidence="2">
    <location>
        <begin position="12"/>
        <end position="88"/>
    </location>
</feature>
<evidence type="ECO:0000256" key="1">
    <source>
        <dbReference type="SAM" id="SignalP"/>
    </source>
</evidence>
<evidence type="ECO:0000259" key="2">
    <source>
        <dbReference type="Pfam" id="PF00561"/>
    </source>
</evidence>
<dbReference type="Gene3D" id="3.40.50.1820">
    <property type="entry name" value="alpha/beta hydrolase"/>
    <property type="match status" value="2"/>
</dbReference>
<gene>
    <name evidence="3" type="ORF">GLYMA_07G117900</name>
</gene>
<dbReference type="InterPro" id="IPR045889">
    <property type="entry name" value="MES/HNL"/>
</dbReference>
<reference evidence="4" key="2">
    <citation type="submission" date="2018-02" db="UniProtKB">
        <authorList>
            <consortium name="EnsemblPlants"/>
        </authorList>
    </citation>
    <scope>IDENTIFICATION</scope>
    <source>
        <strain evidence="4">Williams 82</strain>
    </source>
</reference>
<dbReference type="SMR" id="A0A0R0J288"/>
<dbReference type="Pfam" id="PF00561">
    <property type="entry name" value="Abhydrolase_1"/>
    <property type="match status" value="1"/>
</dbReference>
<reference evidence="3" key="3">
    <citation type="submission" date="2018-07" db="EMBL/GenBank/DDBJ databases">
        <title>WGS assembly of Glycine max.</title>
        <authorList>
            <person name="Schmutz J."/>
            <person name="Cannon S."/>
            <person name="Schlueter J."/>
            <person name="Ma J."/>
            <person name="Mitros T."/>
            <person name="Nelson W."/>
            <person name="Hyten D."/>
            <person name="Song Q."/>
            <person name="Thelen J."/>
            <person name="Cheng J."/>
            <person name="Xu D."/>
            <person name="Hellsten U."/>
            <person name="May G."/>
            <person name="Yu Y."/>
            <person name="Sakurai T."/>
            <person name="Umezawa T."/>
            <person name="Bhattacharyya M."/>
            <person name="Sandhu D."/>
            <person name="Valliyodan B."/>
            <person name="Lindquist E."/>
            <person name="Peto M."/>
            <person name="Grant D."/>
            <person name="Shu S."/>
            <person name="Goodstein D."/>
            <person name="Barry K."/>
            <person name="Futrell-Griggs M."/>
            <person name="Abernathy B."/>
            <person name="Du J."/>
            <person name="Tian Z."/>
            <person name="Zhu L."/>
            <person name="Gill N."/>
            <person name="Joshi T."/>
            <person name="Libault M."/>
            <person name="Sethuraman A."/>
            <person name="Zhang X."/>
            <person name="Shinozaki K."/>
            <person name="Nguyen H."/>
            <person name="Wing R."/>
            <person name="Cregan P."/>
            <person name="Specht J."/>
            <person name="Grimwood J."/>
            <person name="Rokhsar D."/>
            <person name="Stacey G."/>
            <person name="Shoemaker R."/>
            <person name="Jackson S."/>
        </authorList>
    </citation>
    <scope>NUCLEOTIDE SEQUENCE</scope>
    <source>
        <tissue evidence="3">Callus</tissue>
    </source>
</reference>
<evidence type="ECO:0000313" key="4">
    <source>
        <dbReference type="EnsemblPlants" id="KRH48864"/>
    </source>
</evidence>
<name>A0A0R0J288_SOYBN</name>
<dbReference type="PANTHER" id="PTHR10992:SF1077">
    <property type="entry name" value="ALPHA_BETA FOLD HYDROLASE"/>
    <property type="match status" value="1"/>
</dbReference>
<dbReference type="GO" id="GO:0080030">
    <property type="term" value="F:methyl indole-3-acetate esterase activity"/>
    <property type="evidence" value="ECO:0000318"/>
    <property type="project" value="GO_Central"/>
</dbReference>
<dbReference type="GO" id="GO:0009694">
    <property type="term" value="P:jasmonic acid metabolic process"/>
    <property type="evidence" value="ECO:0000318"/>
    <property type="project" value="GO_Central"/>
</dbReference>
<dbReference type="OrthoDB" id="408373at2759"/>
<protein>
    <recommendedName>
        <fullName evidence="2">AB hydrolase-1 domain-containing protein</fullName>
    </recommendedName>
</protein>
<feature type="chain" id="PRO_5014521968" description="AB hydrolase-1 domain-containing protein" evidence="1">
    <location>
        <begin position="26"/>
        <end position="204"/>
    </location>
</feature>
<feature type="signal peptide" evidence="1">
    <location>
        <begin position="1"/>
        <end position="25"/>
    </location>
</feature>
<dbReference type="SUPFAM" id="SSF53474">
    <property type="entry name" value="alpha/beta-Hydrolases"/>
    <property type="match status" value="1"/>
</dbReference>
<dbReference type="GO" id="GO:0080031">
    <property type="term" value="F:methyl salicylate esterase activity"/>
    <property type="evidence" value="ECO:0000318"/>
    <property type="project" value="GO_Central"/>
</dbReference>
<dbReference type="PANTHER" id="PTHR10992">
    <property type="entry name" value="METHYLESTERASE FAMILY MEMBER"/>
    <property type="match status" value="1"/>
</dbReference>
<keyword evidence="1" id="KW-0732">Signal</keyword>
<proteinExistence type="predicted"/>
<dbReference type="InterPro" id="IPR000073">
    <property type="entry name" value="AB_hydrolase_1"/>
</dbReference>
<dbReference type="InParanoid" id="A0A0R0J288"/>
<reference evidence="3 4" key="1">
    <citation type="journal article" date="2010" name="Nature">
        <title>Genome sequence of the palaeopolyploid soybean.</title>
        <authorList>
            <person name="Schmutz J."/>
            <person name="Cannon S.B."/>
            <person name="Schlueter J."/>
            <person name="Ma J."/>
            <person name="Mitros T."/>
            <person name="Nelson W."/>
            <person name="Hyten D.L."/>
            <person name="Song Q."/>
            <person name="Thelen J.J."/>
            <person name="Cheng J."/>
            <person name="Xu D."/>
            <person name="Hellsten U."/>
            <person name="May G.D."/>
            <person name="Yu Y."/>
            <person name="Sakurai T."/>
            <person name="Umezawa T."/>
            <person name="Bhattacharyya M.K."/>
            <person name="Sandhu D."/>
            <person name="Valliyodan B."/>
            <person name="Lindquist E."/>
            <person name="Peto M."/>
            <person name="Grant D."/>
            <person name="Shu S."/>
            <person name="Goodstein D."/>
            <person name="Barry K."/>
            <person name="Futrell-Griggs M."/>
            <person name="Abernathy B."/>
            <person name="Du J."/>
            <person name="Tian Z."/>
            <person name="Zhu L."/>
            <person name="Gill N."/>
            <person name="Joshi T."/>
            <person name="Libault M."/>
            <person name="Sethuraman A."/>
            <person name="Zhang X.-C."/>
            <person name="Shinozaki K."/>
            <person name="Nguyen H.T."/>
            <person name="Wing R.A."/>
            <person name="Cregan P."/>
            <person name="Specht J."/>
            <person name="Grimwood J."/>
            <person name="Rokhsar D."/>
            <person name="Stacey G."/>
            <person name="Shoemaker R.C."/>
            <person name="Jackson S.A."/>
        </authorList>
    </citation>
    <scope>NUCLEOTIDE SEQUENCE [LARGE SCALE GENOMIC DNA]</scope>
    <source>
        <strain evidence="4">cv. Williams 82</strain>
        <tissue evidence="3">Callus</tissue>
    </source>
</reference>
<evidence type="ECO:0000313" key="5">
    <source>
        <dbReference type="Proteomes" id="UP000008827"/>
    </source>
</evidence>
<dbReference type="GO" id="GO:0080032">
    <property type="term" value="F:methyl jasmonate esterase activity"/>
    <property type="evidence" value="ECO:0000318"/>
    <property type="project" value="GO_Central"/>
</dbReference>
<accession>A0A0R0J288</accession>
<dbReference type="Proteomes" id="UP000008827">
    <property type="component" value="Chromosome 7"/>
</dbReference>
<dbReference type="OMA" id="CGARPER"/>
<dbReference type="AlphaFoldDB" id="A0A0R0J288"/>
<dbReference type="InterPro" id="IPR029058">
    <property type="entry name" value="AB_hydrolase_fold"/>
</dbReference>
<dbReference type="GO" id="GO:0009696">
    <property type="term" value="P:salicylic acid metabolic process"/>
    <property type="evidence" value="ECO:0000318"/>
    <property type="project" value="GO_Central"/>
</dbReference>
<keyword evidence="5" id="KW-1185">Reference proteome</keyword>
<sequence length="204" mass="23153">MKMFKLERCFLHFVLVHGGLHGAWCWYKVVNQLKSAGHNVTTLDLAAAGINPKQVQGVNSFSEYNEPLITFLASLLPEEKVILVGHSLVFVTATVVSQNLTFLGYLQEDFTLALSLVRPLPLFISDAKLLRKQTALTKYKNGRVSKVFIIAEKDNIQTEDFQRWIIEGTGPYADVKVIKDSDHMVMFSRPKKLSFELLKIAYEY</sequence>
<dbReference type="PaxDb" id="3847-GLYMA07G13365.1"/>
<evidence type="ECO:0000313" key="3">
    <source>
        <dbReference type="EMBL" id="KRH48864.1"/>
    </source>
</evidence>
<dbReference type="EnsemblPlants" id="KRH48864">
    <property type="protein sequence ID" value="KRH48864"/>
    <property type="gene ID" value="GLYMA_07G117900"/>
</dbReference>
<dbReference type="EMBL" id="CM000840">
    <property type="protein sequence ID" value="KRH48864.1"/>
    <property type="molecule type" value="Genomic_DNA"/>
</dbReference>